<dbReference type="PROSITE" id="PS51322">
    <property type="entry name" value="UEV"/>
    <property type="match status" value="1"/>
</dbReference>
<evidence type="ECO:0000256" key="5">
    <source>
        <dbReference type="ARBA" id="ARBA00022723"/>
    </source>
</evidence>
<protein>
    <recommendedName>
        <fullName evidence="16">UEV domain-containing protein</fullName>
    </recommendedName>
</protein>
<dbReference type="InterPro" id="IPR016135">
    <property type="entry name" value="UBQ-conjugating_enzyme/RWD"/>
</dbReference>
<feature type="compositionally biased region" description="Pro residues" evidence="11">
    <location>
        <begin position="126"/>
        <end position="145"/>
    </location>
</feature>
<dbReference type="Gene3D" id="6.10.140.820">
    <property type="match status" value="1"/>
</dbReference>
<comment type="caution">
    <text evidence="14">The sequence shown here is derived from an EMBL/GenBank/DDBJ whole genome shotgun (WGS) entry which is preliminary data.</text>
</comment>
<feature type="compositionally biased region" description="Gly residues" evidence="11">
    <location>
        <begin position="229"/>
        <end position="250"/>
    </location>
</feature>
<keyword evidence="9" id="KW-0175">Coiled coil</keyword>
<proteinExistence type="inferred from homology"/>
<organism evidence="14 15">
    <name type="scientific">Gonium pectorale</name>
    <name type="common">Green alga</name>
    <dbReference type="NCBI Taxonomy" id="33097"/>
    <lineage>
        <taxon>Eukaryota</taxon>
        <taxon>Viridiplantae</taxon>
        <taxon>Chlorophyta</taxon>
        <taxon>core chlorophytes</taxon>
        <taxon>Chlorophyceae</taxon>
        <taxon>CS clade</taxon>
        <taxon>Chlamydomonadales</taxon>
        <taxon>Volvocaceae</taxon>
        <taxon>Gonium</taxon>
    </lineage>
</organism>
<feature type="region of interest" description="Disordered" evidence="11">
    <location>
        <begin position="1157"/>
        <end position="1225"/>
    </location>
</feature>
<dbReference type="GO" id="GO:0046872">
    <property type="term" value="F:metal ion binding"/>
    <property type="evidence" value="ECO:0007669"/>
    <property type="project" value="UniProtKB-KW"/>
</dbReference>
<comment type="similarity">
    <text evidence="2">Belongs to the ubiquitin-conjugating enzyme family. UEV subfamily.</text>
</comment>
<dbReference type="Proteomes" id="UP000075714">
    <property type="component" value="Unassembled WGS sequence"/>
</dbReference>
<evidence type="ECO:0000313" key="14">
    <source>
        <dbReference type="EMBL" id="KXZ53623.1"/>
    </source>
</evidence>
<dbReference type="Gene3D" id="1.10.490.10">
    <property type="entry name" value="Globins"/>
    <property type="match status" value="3"/>
</dbReference>
<evidence type="ECO:0000313" key="15">
    <source>
        <dbReference type="Proteomes" id="UP000075714"/>
    </source>
</evidence>
<dbReference type="OrthoDB" id="306304at2759"/>
<dbReference type="GO" id="GO:0015031">
    <property type="term" value="P:protein transport"/>
    <property type="evidence" value="ECO:0007669"/>
    <property type="project" value="UniProtKB-UniRule"/>
</dbReference>
<feature type="compositionally biased region" description="Low complexity" evidence="11">
    <location>
        <begin position="1252"/>
        <end position="1261"/>
    </location>
</feature>
<dbReference type="Pfam" id="PF01152">
    <property type="entry name" value="Bac_globin"/>
    <property type="match status" value="3"/>
</dbReference>
<feature type="region of interest" description="Disordered" evidence="11">
    <location>
        <begin position="121"/>
        <end position="157"/>
    </location>
</feature>
<evidence type="ECO:0008006" key="16">
    <source>
        <dbReference type="Google" id="ProtNLM"/>
    </source>
</evidence>
<evidence type="ECO:0000259" key="12">
    <source>
        <dbReference type="PROSITE" id="PS51312"/>
    </source>
</evidence>
<evidence type="ECO:0000256" key="7">
    <source>
        <dbReference type="ARBA" id="ARBA00022927"/>
    </source>
</evidence>
<evidence type="ECO:0000256" key="8">
    <source>
        <dbReference type="ARBA" id="ARBA00023004"/>
    </source>
</evidence>
<dbReference type="SUPFAM" id="SSF140111">
    <property type="entry name" value="Endosomal sorting complex assembly domain"/>
    <property type="match status" value="1"/>
</dbReference>
<dbReference type="SUPFAM" id="SSF54495">
    <property type="entry name" value="UBC-like"/>
    <property type="match status" value="1"/>
</dbReference>
<dbReference type="Pfam" id="PF05743">
    <property type="entry name" value="UEV"/>
    <property type="match status" value="1"/>
</dbReference>
<dbReference type="GO" id="GO:0008333">
    <property type="term" value="P:endosome to lysosome transport"/>
    <property type="evidence" value="ECO:0007669"/>
    <property type="project" value="TreeGrafter"/>
</dbReference>
<dbReference type="InterPro" id="IPR017916">
    <property type="entry name" value="SB_dom"/>
</dbReference>
<dbReference type="GO" id="GO:0020037">
    <property type="term" value="F:heme binding"/>
    <property type="evidence" value="ECO:0007669"/>
    <property type="project" value="InterPro"/>
</dbReference>
<sequence length="1347" mass="139730">MSSDYLASVFPTLIAKLSEYHGNDGRHHNVLKVEGTMPIHYQGNKYNIPILMWLTERYPYSPPQVFVVPTANMIIRAGNFVNPSGQVTTPLLRSWYFPASNLVDVVLEMSQVFGNEPPLYTRPAGYAPPPTSQGPSVAQPPPNYPLPQGSATSAAAASNGYGGTHYPAVSGATTGSIAYPAPPPASASSAGPGPGSAGWGGGPPPSVFSTPYSAGAGEPPPPPPPPPQGGYGLGGLLFGGLFGGGGGGQQQAGQPPPPPPPPPPPVSSTATAQPRPPPPPPLPAEPPRPAVSREELGVHFRHLAIEALSSQLEALARGFSDHAAEETVKALEVQQQLSERRTQLQAAHDALTSERMGTEQLVAELSNKTKALQSWLDRNEPRAKAYDPETSTASSHLLPADDLSRQGLETQARDLALEDTILALDKLLQTGQVPLEAYLKQVRSLCRKQFFSRALGLKVAVAQQLAAARPHAAASPTAAGAAYHTRPYPIAHGDGWRSAGVSMGAGASCSSFDAVSDAEIREAVKAIQEWEDTQRAGQRATQALKTVRKDSFKKAANDFNHAGSIVDRLGGAERLHDIIQVFYRKLFANAEVRHYFEKLSSDRMRSKQIKFMRYLVGGPASYTGNLRCVHAQMVTEGGLDRGKFSVMASLLHDTLMEMDVAEDVIDEVSSNVAAARQAIFTPNRDECVSGEELAAAAADSAARYPLITKLGGPLAVQAITQAFYRRLFRCEELKYFFVHLSKNRLRNMQFKFMRYLFCGAASYAETGGNMRCVHAHMIKEQGLDQATFNMVVEMLKEAMDENAVAPGNVREVLANVEAARRAIFTPNPDEVVTPEEPACEAVGSDPTAAEAAGAMQTPVAATAVSTAISSSLYSSSQPAPVVVTATREASTQSRPTSAGVGVTSRPTSAATRSAPAADAATTSRTASASVSAAAATAGCPYSRQSSASAAASRTSLYERIGGDGGAGALTDSLYAALGADRQLSHLFSGVDMVAQRRQQLAFLRAVLGGGGGSSRPGSARPGNDAADAEDAARLTPDTAAARLARERSLSAAQLEAVSRHVVFCLVQQGAPADVLAGVMALQGPGRTLLYPPPPGPPRASSGNFARSMCTADESALDDIMLHAAEAAARSAASSPGQLSRRGSGAVNPAAAAATLASASATRQASAPAPRTDTASRRSSAQPPAATADATASAAALSRQASGAAPSKVAPAGAAPPELQMRSKRSTELGLARKASALRPSLDSALGHCDDSPAPGAGRAAAPTPPRSPLLSPAPTTPRSPALPVSAAAKGAFAPGGATNGGSLGRRSGSSLGGPRPSVPNALADEDEALLDSILDPAIPSPVSAVQA</sequence>
<keyword evidence="6" id="KW-0967">Endosome</keyword>
<evidence type="ECO:0000259" key="13">
    <source>
        <dbReference type="PROSITE" id="PS51322"/>
    </source>
</evidence>
<dbReference type="Gene3D" id="3.10.110.10">
    <property type="entry name" value="Ubiquitin Conjugating Enzyme"/>
    <property type="match status" value="1"/>
</dbReference>
<evidence type="ECO:0000256" key="10">
    <source>
        <dbReference type="PROSITE-ProRule" id="PRU00644"/>
    </source>
</evidence>
<feature type="region of interest" description="Disordered" evidence="11">
    <location>
        <begin position="1241"/>
        <end position="1324"/>
    </location>
</feature>
<gene>
    <name evidence="14" type="ORF">GPECTOR_6g540</name>
</gene>
<comment type="subcellular location">
    <subcellularLocation>
        <location evidence="1">Endosome</location>
    </subcellularLocation>
</comment>
<feature type="region of interest" description="Disordered" evidence="11">
    <location>
        <begin position="1010"/>
        <end position="1032"/>
    </location>
</feature>
<feature type="compositionally biased region" description="Low complexity" evidence="11">
    <location>
        <begin position="1304"/>
        <end position="1315"/>
    </location>
</feature>
<feature type="domain" description="UEV" evidence="13">
    <location>
        <begin position="1"/>
        <end position="123"/>
    </location>
</feature>
<feature type="domain" description="SB" evidence="12">
    <location>
        <begin position="401"/>
        <end position="469"/>
    </location>
</feature>
<keyword evidence="5" id="KW-0479">Metal-binding</keyword>
<dbReference type="InterPro" id="IPR001486">
    <property type="entry name" value="Hemoglobin_trunc"/>
</dbReference>
<dbReference type="GO" id="GO:0019825">
    <property type="term" value="F:oxygen binding"/>
    <property type="evidence" value="ECO:0007669"/>
    <property type="project" value="InterPro"/>
</dbReference>
<evidence type="ECO:0000256" key="11">
    <source>
        <dbReference type="SAM" id="MobiDB-lite"/>
    </source>
</evidence>
<evidence type="ECO:0000256" key="2">
    <source>
        <dbReference type="ARBA" id="ARBA00009594"/>
    </source>
</evidence>
<reference evidence="15" key="1">
    <citation type="journal article" date="2016" name="Nat. Commun.">
        <title>The Gonium pectorale genome demonstrates co-option of cell cycle regulation during the evolution of multicellularity.</title>
        <authorList>
            <person name="Hanschen E.R."/>
            <person name="Marriage T.N."/>
            <person name="Ferris P.J."/>
            <person name="Hamaji T."/>
            <person name="Toyoda A."/>
            <person name="Fujiyama A."/>
            <person name="Neme R."/>
            <person name="Noguchi H."/>
            <person name="Minakuchi Y."/>
            <person name="Suzuki M."/>
            <person name="Kawai-Toyooka H."/>
            <person name="Smith D.R."/>
            <person name="Sparks H."/>
            <person name="Anderson J."/>
            <person name="Bakaric R."/>
            <person name="Luria V."/>
            <person name="Karger A."/>
            <person name="Kirschner M.W."/>
            <person name="Durand P.M."/>
            <person name="Michod R.E."/>
            <person name="Nozaki H."/>
            <person name="Olson B.J."/>
        </authorList>
    </citation>
    <scope>NUCLEOTIDE SEQUENCE [LARGE SCALE GENOMIC DNA]</scope>
    <source>
        <strain evidence="15">NIES-2863</strain>
    </source>
</reference>
<feature type="compositionally biased region" description="Low complexity" evidence="11">
    <location>
        <begin position="1268"/>
        <end position="1296"/>
    </location>
</feature>
<dbReference type="PANTHER" id="PTHR23306:SF3">
    <property type="entry name" value="TUMOR SUPPRESSOR PROTEIN 101"/>
    <property type="match status" value="1"/>
</dbReference>
<keyword evidence="3 10" id="KW-0813">Transport</keyword>
<feature type="compositionally biased region" description="Low complexity" evidence="11">
    <location>
        <begin position="902"/>
        <end position="927"/>
    </location>
</feature>
<dbReference type="Pfam" id="PF09454">
    <property type="entry name" value="Vps23_core"/>
    <property type="match status" value="1"/>
</dbReference>
<evidence type="ECO:0000256" key="9">
    <source>
        <dbReference type="ARBA" id="ARBA00023054"/>
    </source>
</evidence>
<feature type="compositionally biased region" description="Low complexity" evidence="11">
    <location>
        <begin position="1157"/>
        <end position="1216"/>
    </location>
</feature>
<dbReference type="InterPro" id="IPR037202">
    <property type="entry name" value="ESCRT_assembly_dom"/>
</dbReference>
<dbReference type="CDD" id="cd00454">
    <property type="entry name" value="TrHb1_N"/>
    <property type="match status" value="2"/>
</dbReference>
<dbReference type="EMBL" id="LSYV01000007">
    <property type="protein sequence ID" value="KXZ53623.1"/>
    <property type="molecule type" value="Genomic_DNA"/>
</dbReference>
<keyword evidence="8" id="KW-0408">Iron</keyword>
<feature type="region of interest" description="Disordered" evidence="11">
    <location>
        <begin position="884"/>
        <end position="927"/>
    </location>
</feature>
<evidence type="ECO:0000256" key="3">
    <source>
        <dbReference type="ARBA" id="ARBA00022448"/>
    </source>
</evidence>
<feature type="compositionally biased region" description="Pro residues" evidence="11">
    <location>
        <begin position="218"/>
        <end position="228"/>
    </location>
</feature>
<dbReference type="SUPFAM" id="SSF46458">
    <property type="entry name" value="Globin-like"/>
    <property type="match status" value="3"/>
</dbReference>
<dbReference type="CDD" id="cd11685">
    <property type="entry name" value="UEV_TSG101-like"/>
    <property type="match status" value="1"/>
</dbReference>
<feature type="compositionally biased region" description="Polar residues" evidence="11">
    <location>
        <begin position="887"/>
        <end position="896"/>
    </location>
</feature>
<evidence type="ECO:0000256" key="6">
    <source>
        <dbReference type="ARBA" id="ARBA00022753"/>
    </source>
</evidence>
<keyword evidence="7 10" id="KW-0653">Protein transport</keyword>
<dbReference type="InterPro" id="IPR008883">
    <property type="entry name" value="UEV_N"/>
</dbReference>
<evidence type="ECO:0000256" key="1">
    <source>
        <dbReference type="ARBA" id="ARBA00004177"/>
    </source>
</evidence>
<evidence type="ECO:0000256" key="4">
    <source>
        <dbReference type="ARBA" id="ARBA00022617"/>
    </source>
</evidence>
<dbReference type="PROSITE" id="PS51312">
    <property type="entry name" value="SB"/>
    <property type="match status" value="1"/>
</dbReference>
<dbReference type="InterPro" id="IPR012292">
    <property type="entry name" value="Globin/Proto"/>
</dbReference>
<accession>A0A150GV38</accession>
<dbReference type="STRING" id="33097.A0A150GV38"/>
<feature type="compositionally biased region" description="Pro residues" evidence="11">
    <location>
        <begin position="254"/>
        <end position="266"/>
    </location>
</feature>
<dbReference type="PANTHER" id="PTHR23306">
    <property type="entry name" value="TUMOR SUSCEPTIBILITY GENE 101 PROTEIN-RELATED"/>
    <property type="match status" value="1"/>
</dbReference>
<dbReference type="InterPro" id="IPR052070">
    <property type="entry name" value="ESCRT-I_UEV_domain"/>
</dbReference>
<feature type="compositionally biased region" description="Pro residues" evidence="11">
    <location>
        <begin position="274"/>
        <end position="289"/>
    </location>
</feature>
<keyword evidence="15" id="KW-1185">Reference proteome</keyword>
<name>A0A150GV38_GONPE</name>
<dbReference type="InterPro" id="IPR009050">
    <property type="entry name" value="Globin-like_sf"/>
</dbReference>
<dbReference type="GO" id="GO:0043130">
    <property type="term" value="F:ubiquitin binding"/>
    <property type="evidence" value="ECO:0007669"/>
    <property type="project" value="TreeGrafter"/>
</dbReference>
<dbReference type="GO" id="GO:0000813">
    <property type="term" value="C:ESCRT I complex"/>
    <property type="evidence" value="ECO:0007669"/>
    <property type="project" value="TreeGrafter"/>
</dbReference>
<keyword evidence="4" id="KW-0349">Heme</keyword>
<feature type="compositionally biased region" description="Gly residues" evidence="11">
    <location>
        <begin position="192"/>
        <end position="201"/>
    </location>
</feature>
<feature type="region of interest" description="Disordered" evidence="11">
    <location>
        <begin position="182"/>
        <end position="290"/>
    </location>
</feature>